<accession>A0A9P6UAM7</accession>
<evidence type="ECO:0000313" key="2">
    <source>
        <dbReference type="EMBL" id="KAG0266456.1"/>
    </source>
</evidence>
<keyword evidence="3" id="KW-1185">Reference proteome</keyword>
<dbReference type="Pfam" id="PF00168">
    <property type="entry name" value="C2"/>
    <property type="match status" value="1"/>
</dbReference>
<dbReference type="InterPro" id="IPR035892">
    <property type="entry name" value="C2_domain_sf"/>
</dbReference>
<dbReference type="Proteomes" id="UP000807716">
    <property type="component" value="Unassembled WGS sequence"/>
</dbReference>
<protein>
    <submittedName>
        <fullName evidence="2">Cytosolic phospholipase A2 zeta</fullName>
    </submittedName>
</protein>
<dbReference type="OrthoDB" id="270970at2759"/>
<feature type="domain" description="C2" evidence="1">
    <location>
        <begin position="1"/>
        <end position="105"/>
    </location>
</feature>
<comment type="caution">
    <text evidence="2">The sequence shown here is derived from an EMBL/GenBank/DDBJ whole genome shotgun (WGS) entry which is preliminary data.</text>
</comment>
<dbReference type="SUPFAM" id="SSF49562">
    <property type="entry name" value="C2 domain (Calcium/lipid-binding domain, CaLB)"/>
    <property type="match status" value="1"/>
</dbReference>
<dbReference type="AlphaFoldDB" id="A0A9P6UAM7"/>
<name>A0A9P6UAM7_9FUNG</name>
<evidence type="ECO:0000259" key="1">
    <source>
        <dbReference type="PROSITE" id="PS50004"/>
    </source>
</evidence>
<dbReference type="PANTHER" id="PTHR47052:SF3">
    <property type="entry name" value="INGRESSION PROTEIN 1"/>
    <property type="match status" value="1"/>
</dbReference>
<dbReference type="PANTHER" id="PTHR47052">
    <property type="entry name" value="CONSERVED SERINE PROLINE-RICH PROTEIN (AFU_ORTHOLOGUE AFUA_2G01790)"/>
    <property type="match status" value="1"/>
</dbReference>
<dbReference type="SMART" id="SM00239">
    <property type="entry name" value="C2"/>
    <property type="match status" value="1"/>
</dbReference>
<dbReference type="Gene3D" id="2.60.40.150">
    <property type="entry name" value="C2 domain"/>
    <property type="match status" value="1"/>
</dbReference>
<reference evidence="2" key="1">
    <citation type="journal article" date="2020" name="Fungal Divers.">
        <title>Resolving the Mortierellaceae phylogeny through synthesis of multi-gene phylogenetics and phylogenomics.</title>
        <authorList>
            <person name="Vandepol N."/>
            <person name="Liber J."/>
            <person name="Desiro A."/>
            <person name="Na H."/>
            <person name="Kennedy M."/>
            <person name="Barry K."/>
            <person name="Grigoriev I.V."/>
            <person name="Miller A.N."/>
            <person name="O'Donnell K."/>
            <person name="Stajich J.E."/>
            <person name="Bonito G."/>
        </authorList>
    </citation>
    <scope>NUCLEOTIDE SEQUENCE</scope>
    <source>
        <strain evidence="2">BC1065</strain>
    </source>
</reference>
<gene>
    <name evidence="2" type="primary">PLA2G4F</name>
    <name evidence="2" type="ORF">DFQ27_009758</name>
</gene>
<proteinExistence type="predicted"/>
<evidence type="ECO:0000313" key="3">
    <source>
        <dbReference type="Proteomes" id="UP000807716"/>
    </source>
</evidence>
<dbReference type="InterPro" id="IPR000008">
    <property type="entry name" value="C2_dom"/>
</dbReference>
<sequence>MTKLLVTVHQARDLKREDGLIGKNDPYVELSIGRLLNKQKHKTKVQKNATGVVTFTDEPFLFTAKPDDSLRVEVFDDDLISDDDIGSTKIPLKSVFESGHIKQWYQIGEGSKFRGEVELELTVQPE</sequence>
<dbReference type="EMBL" id="JAAAJB010000093">
    <property type="protein sequence ID" value="KAG0266456.1"/>
    <property type="molecule type" value="Genomic_DNA"/>
</dbReference>
<dbReference type="InterPro" id="IPR052981">
    <property type="entry name" value="Ingression_C2_domain"/>
</dbReference>
<organism evidence="2 3">
    <name type="scientific">Actinomortierella ambigua</name>
    <dbReference type="NCBI Taxonomy" id="1343610"/>
    <lineage>
        <taxon>Eukaryota</taxon>
        <taxon>Fungi</taxon>
        <taxon>Fungi incertae sedis</taxon>
        <taxon>Mucoromycota</taxon>
        <taxon>Mortierellomycotina</taxon>
        <taxon>Mortierellomycetes</taxon>
        <taxon>Mortierellales</taxon>
        <taxon>Mortierellaceae</taxon>
        <taxon>Actinomortierella</taxon>
    </lineage>
</organism>
<dbReference type="PROSITE" id="PS50004">
    <property type="entry name" value="C2"/>
    <property type="match status" value="1"/>
</dbReference>